<dbReference type="PANTHER" id="PTHR31313">
    <property type="entry name" value="TY1 ENHANCER ACTIVATOR"/>
    <property type="match status" value="1"/>
</dbReference>
<dbReference type="GO" id="GO:0003677">
    <property type="term" value="F:DNA binding"/>
    <property type="evidence" value="ECO:0007669"/>
    <property type="project" value="UniProtKB-KW"/>
</dbReference>
<keyword evidence="3" id="KW-0805">Transcription regulation</keyword>
<keyword evidence="2" id="KW-0862">Zinc</keyword>
<comment type="caution">
    <text evidence="9">The sequence shown here is derived from an EMBL/GenBank/DDBJ whole genome shotgun (WGS) entry which is preliminary data.</text>
</comment>
<feature type="region of interest" description="Disordered" evidence="7">
    <location>
        <begin position="519"/>
        <end position="539"/>
    </location>
</feature>
<evidence type="ECO:0000256" key="6">
    <source>
        <dbReference type="ARBA" id="ARBA00023242"/>
    </source>
</evidence>
<keyword evidence="1" id="KW-0479">Metal-binding</keyword>
<organism evidence="9 10">
    <name type="scientific">Penicillium cataractarum</name>
    <dbReference type="NCBI Taxonomy" id="2100454"/>
    <lineage>
        <taxon>Eukaryota</taxon>
        <taxon>Fungi</taxon>
        <taxon>Dikarya</taxon>
        <taxon>Ascomycota</taxon>
        <taxon>Pezizomycotina</taxon>
        <taxon>Eurotiomycetes</taxon>
        <taxon>Eurotiomycetidae</taxon>
        <taxon>Eurotiales</taxon>
        <taxon>Aspergillaceae</taxon>
        <taxon>Penicillium</taxon>
    </lineage>
</organism>
<dbReference type="Proteomes" id="UP001147782">
    <property type="component" value="Unassembled WGS sequence"/>
</dbReference>
<dbReference type="CDD" id="cd12148">
    <property type="entry name" value="fungal_TF_MHR"/>
    <property type="match status" value="1"/>
</dbReference>
<gene>
    <name evidence="9" type="ORF">N7496_012189</name>
</gene>
<dbReference type="Pfam" id="PF04082">
    <property type="entry name" value="Fungal_trans"/>
    <property type="match status" value="1"/>
</dbReference>
<protein>
    <recommendedName>
        <fullName evidence="8">Xylanolytic transcriptional activator regulatory domain-containing protein</fullName>
    </recommendedName>
</protein>
<dbReference type="GO" id="GO:0006351">
    <property type="term" value="P:DNA-templated transcription"/>
    <property type="evidence" value="ECO:0007669"/>
    <property type="project" value="InterPro"/>
</dbReference>
<dbReference type="GO" id="GO:0008270">
    <property type="term" value="F:zinc ion binding"/>
    <property type="evidence" value="ECO:0007669"/>
    <property type="project" value="InterPro"/>
</dbReference>
<sequence length="776" mass="85947">MKWPPKPQVRILPPGARVLGESIPHERVKNVVVAEQRGVRCQYSTAEDGRQPAPKSYVVMLRNRIQLLERVLQAHGIDADASIAQLSAASDSPGQPPDSTGTAASNVDDLCLTFDGALTLDESLNFDQDGEVRYFGPSSGRLLFRSPGNDSPSEEACKIDAYCTGYYTADSESPAIPVQEHDPQPLLEKDSPNDNLVSEELQAHLIDLYFEWEQPWFQVVNEKLFRESLICGGRYSSPLLLTCILALGSRYCDRLEVRSDPSDSNTAGKRFIERAEKLVQNDLRWPKITTIQSLAIMGSVYIAMGSDAAGWLHQGMANRLALDMGFNMDPAVLAGAVALPAIEIELRRQIYWALYCHDKLSASYTGRVCTLLVSTSARFFKCILFWFSSVQKESQGAVKKPFLQCVSDVHLPSADGNLRGASQKNVVQLHRAMIDLCRILEKILLSLWSPKPLIHAHHRSAFFDSCVLELKTWYYDLPSELKIERPSGPSRFAHAYILYMNYHTAFLLLCGPFLSGNPSPKNEENKKSPDQNDKTPENPTAQKALTACSASVRSMIGIAQKYRQTFGSFKLSPITATYCTLSAALIIIEKCCSLENYAKPASLPEEGARTLSPHAAAGLCFQVLRELSTSWNIAKRIGRNLEKVYCDRFGQHIPSPPYDYKPPPCPVACQPMDSDEALESGIVPMQAFDAFFDPKSLPVGDPLAIYPENPVAAYDSALGQPAVPTFDGVNMDVLQNLPNSAELFASGHGFAFSPDCLPSDYNMFETLNQMYLEETW</sequence>
<evidence type="ECO:0000313" key="9">
    <source>
        <dbReference type="EMBL" id="KAJ5354977.1"/>
    </source>
</evidence>
<keyword evidence="4" id="KW-0238">DNA-binding</keyword>
<dbReference type="EMBL" id="JAPZBS010000010">
    <property type="protein sequence ID" value="KAJ5354977.1"/>
    <property type="molecule type" value="Genomic_DNA"/>
</dbReference>
<evidence type="ECO:0000256" key="1">
    <source>
        <dbReference type="ARBA" id="ARBA00022723"/>
    </source>
</evidence>
<dbReference type="AlphaFoldDB" id="A0A9W9R722"/>
<evidence type="ECO:0000256" key="5">
    <source>
        <dbReference type="ARBA" id="ARBA00023163"/>
    </source>
</evidence>
<evidence type="ECO:0000256" key="2">
    <source>
        <dbReference type="ARBA" id="ARBA00022833"/>
    </source>
</evidence>
<dbReference type="SMART" id="SM00906">
    <property type="entry name" value="Fungal_trans"/>
    <property type="match status" value="1"/>
</dbReference>
<feature type="compositionally biased region" description="Basic and acidic residues" evidence="7">
    <location>
        <begin position="521"/>
        <end position="536"/>
    </location>
</feature>
<dbReference type="GeneID" id="81444281"/>
<evidence type="ECO:0000259" key="8">
    <source>
        <dbReference type="SMART" id="SM00906"/>
    </source>
</evidence>
<evidence type="ECO:0000256" key="4">
    <source>
        <dbReference type="ARBA" id="ARBA00023125"/>
    </source>
</evidence>
<name>A0A9W9R722_9EURO</name>
<proteinExistence type="predicted"/>
<reference evidence="9" key="1">
    <citation type="submission" date="2022-11" db="EMBL/GenBank/DDBJ databases">
        <authorList>
            <person name="Petersen C."/>
        </authorList>
    </citation>
    <scope>NUCLEOTIDE SEQUENCE</scope>
    <source>
        <strain evidence="9">IBT 29864</strain>
    </source>
</reference>
<dbReference type="OrthoDB" id="4161332at2759"/>
<keyword evidence="5" id="KW-0804">Transcription</keyword>
<evidence type="ECO:0000256" key="3">
    <source>
        <dbReference type="ARBA" id="ARBA00023015"/>
    </source>
</evidence>
<feature type="domain" description="Xylanolytic transcriptional activator regulatory" evidence="8">
    <location>
        <begin position="310"/>
        <end position="387"/>
    </location>
</feature>
<accession>A0A9W9R722</accession>
<dbReference type="RefSeq" id="XP_056549000.1">
    <property type="nucleotide sequence ID" value="XM_056705102.1"/>
</dbReference>
<dbReference type="InterPro" id="IPR051615">
    <property type="entry name" value="Transcr_Regulatory_Elem"/>
</dbReference>
<dbReference type="InterPro" id="IPR007219">
    <property type="entry name" value="XnlR_reg_dom"/>
</dbReference>
<evidence type="ECO:0000313" key="10">
    <source>
        <dbReference type="Proteomes" id="UP001147782"/>
    </source>
</evidence>
<reference evidence="9" key="2">
    <citation type="journal article" date="2023" name="IMA Fungus">
        <title>Comparative genomic study of the Penicillium genus elucidates a diverse pangenome and 15 lateral gene transfer events.</title>
        <authorList>
            <person name="Petersen C."/>
            <person name="Sorensen T."/>
            <person name="Nielsen M.R."/>
            <person name="Sondergaard T.E."/>
            <person name="Sorensen J.L."/>
            <person name="Fitzpatrick D.A."/>
            <person name="Frisvad J.C."/>
            <person name="Nielsen K.L."/>
        </authorList>
    </citation>
    <scope>NUCLEOTIDE SEQUENCE</scope>
    <source>
        <strain evidence="9">IBT 29864</strain>
    </source>
</reference>
<dbReference type="CDD" id="cd14723">
    <property type="entry name" value="ZIP_Ppr1"/>
    <property type="match status" value="1"/>
</dbReference>
<keyword evidence="6" id="KW-0539">Nucleus</keyword>
<keyword evidence="10" id="KW-1185">Reference proteome</keyword>
<dbReference type="PANTHER" id="PTHR31313:SF83">
    <property type="entry name" value="ZN(II)2CYS6 TRANSCRIPTION FACTOR (EUROFUNG)"/>
    <property type="match status" value="1"/>
</dbReference>
<evidence type="ECO:0000256" key="7">
    <source>
        <dbReference type="SAM" id="MobiDB-lite"/>
    </source>
</evidence>